<accession>A0ACC2JRI2</accession>
<protein>
    <submittedName>
        <fullName evidence="1">Uncharacterized protein</fullName>
    </submittedName>
</protein>
<organism evidence="1 2">
    <name type="scientific">Lasiodiplodia mahajangana</name>
    <dbReference type="NCBI Taxonomy" id="1108764"/>
    <lineage>
        <taxon>Eukaryota</taxon>
        <taxon>Fungi</taxon>
        <taxon>Dikarya</taxon>
        <taxon>Ascomycota</taxon>
        <taxon>Pezizomycotina</taxon>
        <taxon>Dothideomycetes</taxon>
        <taxon>Dothideomycetes incertae sedis</taxon>
        <taxon>Botryosphaeriales</taxon>
        <taxon>Botryosphaeriaceae</taxon>
        <taxon>Lasiodiplodia</taxon>
    </lineage>
</organism>
<gene>
    <name evidence="1" type="ORF">O1611_g3517</name>
</gene>
<keyword evidence="2" id="KW-1185">Reference proteome</keyword>
<proteinExistence type="predicted"/>
<dbReference type="EMBL" id="JAPUUL010000578">
    <property type="protein sequence ID" value="KAJ8130117.1"/>
    <property type="molecule type" value="Genomic_DNA"/>
</dbReference>
<evidence type="ECO:0000313" key="1">
    <source>
        <dbReference type="EMBL" id="KAJ8130117.1"/>
    </source>
</evidence>
<name>A0ACC2JRI2_9PEZI</name>
<dbReference type="Proteomes" id="UP001153332">
    <property type="component" value="Unassembled WGS sequence"/>
</dbReference>
<comment type="caution">
    <text evidence="1">The sequence shown here is derived from an EMBL/GenBank/DDBJ whole genome shotgun (WGS) entry which is preliminary data.</text>
</comment>
<reference evidence="1" key="1">
    <citation type="submission" date="2022-12" db="EMBL/GenBank/DDBJ databases">
        <title>Genome Sequence of Lasiodiplodia mahajangana.</title>
        <authorList>
            <person name="Buettner E."/>
        </authorList>
    </citation>
    <scope>NUCLEOTIDE SEQUENCE</scope>
    <source>
        <strain evidence="1">VT137</strain>
    </source>
</reference>
<evidence type="ECO:0000313" key="2">
    <source>
        <dbReference type="Proteomes" id="UP001153332"/>
    </source>
</evidence>
<sequence length="412" mass="46668">MQNSTHRRSDGNTHTSWRALVRQIAGQPFPNESTVATVFETRLRKILCSEVVAYLSQTLLPTFHGNSDNVTRIVHLMSLMVDLLRGRPNIHVSTAIVTLVQQGALGAAEAEDARLMNSQKKLLFIVVGWITNIYIPDTAVIDQPYKVDTEGATCFDMAEVEPDVDNRPILEIVRGLGDVLPVRDNVGDADIGESKILHVASLNIATLTRVGQVRIDWTSSISSHLDFDTACLSPETGIMQPVLKLFRLLHDWYDEHTKPAKFSTKALMQEILLSYKLLVQFDNKAKSVYRQITADLAKLEDFDPELDICALGVSRHSRQYQYYWGRRQFTRETFNASSDFPIFSCRLRKLEQFIDSIQPNKISSLWKDRRDILRWYTFWAVFALGTANLVIALVQTLLSAEQVRLAQLSGSR</sequence>